<proteinExistence type="predicted"/>
<evidence type="ECO:0000313" key="1">
    <source>
        <dbReference type="EMBL" id="OAQ22398.1"/>
    </source>
</evidence>
<feature type="non-terminal residue" evidence="1">
    <location>
        <position position="51"/>
    </location>
</feature>
<sequence length="51" mass="5815">MYSFKFRKSGLRTQVCIDVNNMVVFMSKIHGVDCIGLDGGYPQHIPKLLEK</sequence>
<dbReference type="Proteomes" id="UP000078512">
    <property type="component" value="Unassembled WGS sequence"/>
</dbReference>
<gene>
    <name evidence="1" type="ORF">K457DRAFT_1761461</name>
</gene>
<organism evidence="1 2">
    <name type="scientific">Linnemannia elongata AG-77</name>
    <dbReference type="NCBI Taxonomy" id="1314771"/>
    <lineage>
        <taxon>Eukaryota</taxon>
        <taxon>Fungi</taxon>
        <taxon>Fungi incertae sedis</taxon>
        <taxon>Mucoromycota</taxon>
        <taxon>Mortierellomycotina</taxon>
        <taxon>Mortierellomycetes</taxon>
        <taxon>Mortierellales</taxon>
        <taxon>Mortierellaceae</taxon>
        <taxon>Linnemannia</taxon>
    </lineage>
</organism>
<dbReference type="AlphaFoldDB" id="A0A197JBJ9"/>
<reference evidence="1 2" key="1">
    <citation type="submission" date="2016-05" db="EMBL/GenBank/DDBJ databases">
        <title>Genome sequencing reveals origins of a unique bacterial endosymbiosis in the earliest lineages of terrestrial Fungi.</title>
        <authorList>
            <consortium name="DOE Joint Genome Institute"/>
            <person name="Uehling J."/>
            <person name="Gryganskyi A."/>
            <person name="Hameed K."/>
            <person name="Tschaplinski T."/>
            <person name="Misztal P."/>
            <person name="Wu S."/>
            <person name="Desiro A."/>
            <person name="Vande Pol N."/>
            <person name="Du Z.-Y."/>
            <person name="Zienkiewicz A."/>
            <person name="Zienkiewicz K."/>
            <person name="Morin E."/>
            <person name="Tisserant E."/>
            <person name="Splivallo R."/>
            <person name="Hainaut M."/>
            <person name="Henrissat B."/>
            <person name="Ohm R."/>
            <person name="Kuo A."/>
            <person name="Yan J."/>
            <person name="Lipzen A."/>
            <person name="Nolan M."/>
            <person name="Labutti K."/>
            <person name="Barry K."/>
            <person name="Goldstein A."/>
            <person name="Labbe J."/>
            <person name="Schadt C."/>
            <person name="Tuskan G."/>
            <person name="Grigoriev I."/>
            <person name="Martin F."/>
            <person name="Vilgalys R."/>
            <person name="Bonito G."/>
        </authorList>
    </citation>
    <scope>NUCLEOTIDE SEQUENCE [LARGE SCALE GENOMIC DNA]</scope>
    <source>
        <strain evidence="1 2">AG-77</strain>
    </source>
</reference>
<accession>A0A197JBJ9</accession>
<name>A0A197JBJ9_9FUNG</name>
<keyword evidence="2" id="KW-1185">Reference proteome</keyword>
<dbReference type="EMBL" id="KV442170">
    <property type="protein sequence ID" value="OAQ22398.1"/>
    <property type="molecule type" value="Genomic_DNA"/>
</dbReference>
<dbReference type="OrthoDB" id="2249388at2759"/>
<evidence type="ECO:0000313" key="2">
    <source>
        <dbReference type="Proteomes" id="UP000078512"/>
    </source>
</evidence>
<protein>
    <submittedName>
        <fullName evidence="1">Uncharacterized protein</fullName>
    </submittedName>
</protein>